<dbReference type="Gene3D" id="3.30.505.10">
    <property type="entry name" value="SH2 domain"/>
    <property type="match status" value="1"/>
</dbReference>
<feature type="transmembrane region" description="Helical" evidence="3">
    <location>
        <begin position="50"/>
        <end position="69"/>
    </location>
</feature>
<dbReference type="Ensembl" id="ENSPCET00000013355.1">
    <property type="protein sequence ID" value="ENSPCEP00000012888.1"/>
    <property type="gene ID" value="ENSPCEG00000010234.1"/>
</dbReference>
<dbReference type="PANTHER" id="PTHR14098">
    <property type="entry name" value="SH2 DOMAIN CONTAINING PROTEIN"/>
    <property type="match status" value="1"/>
</dbReference>
<evidence type="ECO:0000256" key="1">
    <source>
        <dbReference type="ARBA" id="ARBA00022999"/>
    </source>
</evidence>
<evidence type="ECO:0000313" key="6">
    <source>
        <dbReference type="Proteomes" id="UP000694393"/>
    </source>
</evidence>
<dbReference type="GO" id="GO:0007169">
    <property type="term" value="P:cell surface receptor protein tyrosine kinase signaling pathway"/>
    <property type="evidence" value="ECO:0007669"/>
    <property type="project" value="TreeGrafter"/>
</dbReference>
<keyword evidence="6" id="KW-1185">Reference proteome</keyword>
<dbReference type="PANTHER" id="PTHR14098:SF2">
    <property type="entry name" value="CYTOKINE-DEPENDENT HEMATOPOIETIC CELL LINKER"/>
    <property type="match status" value="1"/>
</dbReference>
<organism evidence="5 6">
    <name type="scientific">Pelusios castaneus</name>
    <name type="common">West African mud turtle</name>
    <dbReference type="NCBI Taxonomy" id="367368"/>
    <lineage>
        <taxon>Eukaryota</taxon>
        <taxon>Metazoa</taxon>
        <taxon>Chordata</taxon>
        <taxon>Craniata</taxon>
        <taxon>Vertebrata</taxon>
        <taxon>Euteleostomi</taxon>
        <taxon>Archelosauria</taxon>
        <taxon>Testudinata</taxon>
        <taxon>Testudines</taxon>
        <taxon>Pleurodira</taxon>
        <taxon>Pelomedusidae</taxon>
        <taxon>Pelusios</taxon>
    </lineage>
</organism>
<dbReference type="Proteomes" id="UP000694393">
    <property type="component" value="Unplaced"/>
</dbReference>
<feature type="domain" description="SH2" evidence="4">
    <location>
        <begin position="60"/>
        <end position="185"/>
    </location>
</feature>
<evidence type="ECO:0000256" key="2">
    <source>
        <dbReference type="PROSITE-ProRule" id="PRU00191"/>
    </source>
</evidence>
<evidence type="ECO:0000256" key="3">
    <source>
        <dbReference type="SAM" id="Phobius"/>
    </source>
</evidence>
<reference evidence="5" key="2">
    <citation type="submission" date="2025-09" db="UniProtKB">
        <authorList>
            <consortium name="Ensembl"/>
        </authorList>
    </citation>
    <scope>IDENTIFICATION</scope>
</reference>
<name>A0A8C8S1R1_9SAUR</name>
<dbReference type="AlphaFoldDB" id="A0A8C8S1R1"/>
<sequence>MQYPGSHTPTNSHLLFTFLFFNIQYFLLNVIFSSLVLWKRYFLIKTFYNTALYIALEFTLFYTHILYYTHTADIQLNLSTELHITLLIKIVSYTDETFLVRDCSTKSSAEPYVLVIYYGNKVYNIKIRFLEESQQYALGTGLRGNDKFDSVQEIIDFYKYVPITLIDGKDKSGMQREQCYLTHHFKFNRRCVLP</sequence>
<keyword evidence="1 2" id="KW-0727">SH2 domain</keyword>
<feature type="transmembrane region" description="Helical" evidence="3">
    <location>
        <begin position="14"/>
        <end position="38"/>
    </location>
</feature>
<dbReference type="InterPro" id="IPR036860">
    <property type="entry name" value="SH2_dom_sf"/>
</dbReference>
<evidence type="ECO:0000313" key="5">
    <source>
        <dbReference type="Ensembl" id="ENSPCEP00000012888.1"/>
    </source>
</evidence>
<proteinExistence type="predicted"/>
<dbReference type="InterPro" id="IPR051751">
    <property type="entry name" value="Immunoreceptor_sig_adapters"/>
</dbReference>
<dbReference type="InterPro" id="IPR000980">
    <property type="entry name" value="SH2"/>
</dbReference>
<dbReference type="Pfam" id="PF00017">
    <property type="entry name" value="SH2"/>
    <property type="match status" value="1"/>
</dbReference>
<protein>
    <recommendedName>
        <fullName evidence="4">SH2 domain-containing protein</fullName>
    </recommendedName>
</protein>
<keyword evidence="3" id="KW-0472">Membrane</keyword>
<accession>A0A8C8S1R1</accession>
<evidence type="ECO:0000259" key="4">
    <source>
        <dbReference type="PROSITE" id="PS50001"/>
    </source>
</evidence>
<dbReference type="SUPFAM" id="SSF55550">
    <property type="entry name" value="SH2 domain"/>
    <property type="match status" value="1"/>
</dbReference>
<dbReference type="GO" id="GO:0035556">
    <property type="term" value="P:intracellular signal transduction"/>
    <property type="evidence" value="ECO:0007669"/>
    <property type="project" value="TreeGrafter"/>
</dbReference>
<dbReference type="GO" id="GO:0005737">
    <property type="term" value="C:cytoplasm"/>
    <property type="evidence" value="ECO:0007669"/>
    <property type="project" value="UniProtKB-ARBA"/>
</dbReference>
<dbReference type="FunFam" id="3.30.505.10:FF:000016">
    <property type="entry name" value="B-cell linker protein isoform 2"/>
    <property type="match status" value="1"/>
</dbReference>
<keyword evidence="3" id="KW-0812">Transmembrane</keyword>
<reference evidence="5" key="1">
    <citation type="submission" date="2025-08" db="UniProtKB">
        <authorList>
            <consortium name="Ensembl"/>
        </authorList>
    </citation>
    <scope>IDENTIFICATION</scope>
</reference>
<dbReference type="PROSITE" id="PS50001">
    <property type="entry name" value="SH2"/>
    <property type="match status" value="1"/>
</dbReference>
<keyword evidence="3" id="KW-1133">Transmembrane helix</keyword>